<proteinExistence type="predicted"/>
<dbReference type="AlphaFoldDB" id="A0A9I9CKG3"/>
<dbReference type="EnsemblPlants" id="MELO3C005034.2.1">
    <property type="protein sequence ID" value="MELO3C005034.2.1"/>
    <property type="gene ID" value="MELO3C005034.2"/>
</dbReference>
<accession>A0A9I9CKG3</accession>
<evidence type="ECO:0000313" key="1">
    <source>
        <dbReference type="EnsemblPlants" id="MELO3C005034.2.1"/>
    </source>
</evidence>
<reference evidence="1" key="1">
    <citation type="submission" date="2023-03" db="UniProtKB">
        <authorList>
            <consortium name="EnsemblPlants"/>
        </authorList>
    </citation>
    <scope>IDENTIFICATION</scope>
</reference>
<name>A0A9I9CKG3_CUCME</name>
<organism evidence="1">
    <name type="scientific">Cucumis melo</name>
    <name type="common">Muskmelon</name>
    <dbReference type="NCBI Taxonomy" id="3656"/>
    <lineage>
        <taxon>Eukaryota</taxon>
        <taxon>Viridiplantae</taxon>
        <taxon>Streptophyta</taxon>
        <taxon>Embryophyta</taxon>
        <taxon>Tracheophyta</taxon>
        <taxon>Spermatophyta</taxon>
        <taxon>Magnoliopsida</taxon>
        <taxon>eudicotyledons</taxon>
        <taxon>Gunneridae</taxon>
        <taxon>Pentapetalae</taxon>
        <taxon>rosids</taxon>
        <taxon>fabids</taxon>
        <taxon>Cucurbitales</taxon>
        <taxon>Cucurbitaceae</taxon>
        <taxon>Benincaseae</taxon>
        <taxon>Cucumis</taxon>
    </lineage>
</organism>
<sequence length="65" mass="7310">MNGEVRVAHADFTTRPCPLALVFLFDRNPNPNKSPPITKFGLIADYPFRFLNGEHVRAAIPCTRV</sequence>
<protein>
    <submittedName>
        <fullName evidence="1">Uncharacterized protein</fullName>
    </submittedName>
</protein>
<dbReference type="Gramene" id="MELO3C005034.2.1">
    <property type="protein sequence ID" value="MELO3C005034.2.1"/>
    <property type="gene ID" value="MELO3C005034.2"/>
</dbReference>